<evidence type="ECO:0000313" key="1">
    <source>
        <dbReference type="EMBL" id="CEP09177.1"/>
    </source>
</evidence>
<name>A0A0B7MVL8_9FUNG</name>
<dbReference type="Proteomes" id="UP000054107">
    <property type="component" value="Unassembled WGS sequence"/>
</dbReference>
<dbReference type="AlphaFoldDB" id="A0A0B7MVL8"/>
<dbReference type="EMBL" id="LN721266">
    <property type="protein sequence ID" value="CEP09177.1"/>
    <property type="molecule type" value="Genomic_DNA"/>
</dbReference>
<evidence type="ECO:0000313" key="2">
    <source>
        <dbReference type="Proteomes" id="UP000054107"/>
    </source>
</evidence>
<protein>
    <recommendedName>
        <fullName evidence="3">DDE-1 domain-containing protein</fullName>
    </recommendedName>
</protein>
<dbReference type="OrthoDB" id="2212453at2759"/>
<organism evidence="1 2">
    <name type="scientific">Parasitella parasitica</name>
    <dbReference type="NCBI Taxonomy" id="35722"/>
    <lineage>
        <taxon>Eukaryota</taxon>
        <taxon>Fungi</taxon>
        <taxon>Fungi incertae sedis</taxon>
        <taxon>Mucoromycota</taxon>
        <taxon>Mucoromycotina</taxon>
        <taxon>Mucoromycetes</taxon>
        <taxon>Mucorales</taxon>
        <taxon>Mucorineae</taxon>
        <taxon>Mucoraceae</taxon>
        <taxon>Parasitella</taxon>
    </lineage>
</organism>
<evidence type="ECO:0008006" key="3">
    <source>
        <dbReference type="Google" id="ProtNLM"/>
    </source>
</evidence>
<proteinExistence type="predicted"/>
<sequence length="113" mass="12604">MGVNIRAMNSEAGSVDIDNYVIQEQLQKISEVLKYYNLKDIFNMDETGLLYRNIPTRTVSSRGKVPGVKMDKTRMTVALFVMQTDQQKLGSIILGNSAKPRCFKGKSGLVNVS</sequence>
<reference evidence="1 2" key="1">
    <citation type="submission" date="2014-09" db="EMBL/GenBank/DDBJ databases">
        <authorList>
            <person name="Ellenberger Sabrina"/>
        </authorList>
    </citation>
    <scope>NUCLEOTIDE SEQUENCE [LARGE SCALE GENOMIC DNA]</scope>
    <source>
        <strain evidence="1 2">CBS 412.66</strain>
    </source>
</reference>
<keyword evidence="2" id="KW-1185">Reference proteome</keyword>
<gene>
    <name evidence="1" type="primary">PARPA_02653.1 scaffold 5155</name>
</gene>
<dbReference type="STRING" id="35722.A0A0B7MVL8"/>
<accession>A0A0B7MVL8</accession>